<dbReference type="EMBL" id="JACIEN010000005">
    <property type="protein sequence ID" value="MBB4018918.1"/>
    <property type="molecule type" value="Genomic_DNA"/>
</dbReference>
<dbReference type="NCBIfam" id="TIGR03025">
    <property type="entry name" value="EPS_sugtrans"/>
    <property type="match status" value="1"/>
</dbReference>
<dbReference type="PANTHER" id="PTHR30576">
    <property type="entry name" value="COLANIC BIOSYNTHESIS UDP-GLUCOSE LIPID CARRIER TRANSFERASE"/>
    <property type="match status" value="1"/>
</dbReference>
<evidence type="ECO:0000256" key="7">
    <source>
        <dbReference type="ARBA" id="ARBA00023169"/>
    </source>
</evidence>
<evidence type="ECO:0000256" key="8">
    <source>
        <dbReference type="SAM" id="Phobius"/>
    </source>
</evidence>
<dbReference type="PANTHER" id="PTHR30576:SF21">
    <property type="entry name" value="UDP-GLUCOSE:UNDECAPRENYL-PHOSPHATE GLUCOSE-1-PHOSPHATE TRANSFERASE"/>
    <property type="match status" value="1"/>
</dbReference>
<dbReference type="GO" id="GO:0016020">
    <property type="term" value="C:membrane"/>
    <property type="evidence" value="ECO:0007669"/>
    <property type="project" value="UniProtKB-SubCell"/>
</dbReference>
<dbReference type="InterPro" id="IPR003362">
    <property type="entry name" value="Bact_transf"/>
</dbReference>
<evidence type="ECO:0000256" key="6">
    <source>
        <dbReference type="ARBA" id="ARBA00023136"/>
    </source>
</evidence>
<keyword evidence="7" id="KW-0270">Exopolysaccharide synthesis</keyword>
<comment type="caution">
    <text evidence="10">The sequence shown here is derived from an EMBL/GenBank/DDBJ whole genome shotgun (WGS) entry which is preliminary data.</text>
</comment>
<accession>A0A840C5N6</accession>
<dbReference type="AlphaFoldDB" id="A0A840C5N6"/>
<organism evidence="10 11">
    <name type="scientific">Chelatococcus caeni</name>
    <dbReference type="NCBI Taxonomy" id="1348468"/>
    <lineage>
        <taxon>Bacteria</taxon>
        <taxon>Pseudomonadati</taxon>
        <taxon>Pseudomonadota</taxon>
        <taxon>Alphaproteobacteria</taxon>
        <taxon>Hyphomicrobiales</taxon>
        <taxon>Chelatococcaceae</taxon>
        <taxon>Chelatococcus</taxon>
    </lineage>
</organism>
<evidence type="ECO:0000256" key="3">
    <source>
        <dbReference type="ARBA" id="ARBA00022679"/>
    </source>
</evidence>
<proteinExistence type="inferred from homology"/>
<feature type="domain" description="Bacterial sugar transferase" evidence="9">
    <location>
        <begin position="35"/>
        <end position="216"/>
    </location>
</feature>
<evidence type="ECO:0000256" key="4">
    <source>
        <dbReference type="ARBA" id="ARBA00022692"/>
    </source>
</evidence>
<dbReference type="GO" id="GO:0009242">
    <property type="term" value="P:colanic acid biosynthetic process"/>
    <property type="evidence" value="ECO:0007669"/>
    <property type="project" value="TreeGrafter"/>
</dbReference>
<gene>
    <name evidence="10" type="ORF">GGR16_003965</name>
</gene>
<name>A0A840C5N6_9HYPH</name>
<keyword evidence="11" id="KW-1185">Reference proteome</keyword>
<dbReference type="Pfam" id="PF02397">
    <property type="entry name" value="Bac_transf"/>
    <property type="match status" value="1"/>
</dbReference>
<reference evidence="10 11" key="1">
    <citation type="submission" date="2020-08" db="EMBL/GenBank/DDBJ databases">
        <title>Genomic Encyclopedia of Type Strains, Phase IV (KMG-IV): sequencing the most valuable type-strain genomes for metagenomic binning, comparative biology and taxonomic classification.</title>
        <authorList>
            <person name="Goeker M."/>
        </authorList>
    </citation>
    <scope>NUCLEOTIDE SEQUENCE [LARGE SCALE GENOMIC DNA]</scope>
    <source>
        <strain evidence="10 11">DSM 103737</strain>
    </source>
</reference>
<evidence type="ECO:0000256" key="5">
    <source>
        <dbReference type="ARBA" id="ARBA00022989"/>
    </source>
</evidence>
<dbReference type="RefSeq" id="WP_245258903.1">
    <property type="nucleotide sequence ID" value="NZ_JACIEN010000005.1"/>
</dbReference>
<dbReference type="InterPro" id="IPR017475">
    <property type="entry name" value="EPS_sugar_tfrase"/>
</dbReference>
<feature type="transmembrane region" description="Helical" evidence="8">
    <location>
        <begin position="40"/>
        <end position="63"/>
    </location>
</feature>
<evidence type="ECO:0000256" key="1">
    <source>
        <dbReference type="ARBA" id="ARBA00004141"/>
    </source>
</evidence>
<keyword evidence="3 10" id="KW-0808">Transferase</keyword>
<comment type="subcellular location">
    <subcellularLocation>
        <location evidence="1">Membrane</location>
        <topology evidence="1">Multi-pass membrane protein</topology>
    </subcellularLocation>
</comment>
<evidence type="ECO:0000256" key="2">
    <source>
        <dbReference type="ARBA" id="ARBA00006464"/>
    </source>
</evidence>
<keyword evidence="4 8" id="KW-0812">Transmembrane</keyword>
<evidence type="ECO:0000313" key="11">
    <source>
        <dbReference type="Proteomes" id="UP000577362"/>
    </source>
</evidence>
<comment type="similarity">
    <text evidence="2">Belongs to the bacterial sugar transferase family.</text>
</comment>
<protein>
    <submittedName>
        <fullName evidence="10">Exopolysaccharide biosynthesis polyprenyl glycosylphosphotransferase</fullName>
    </submittedName>
</protein>
<keyword evidence="5 8" id="KW-1133">Transmembrane helix</keyword>
<dbReference type="GO" id="GO:0000271">
    <property type="term" value="P:polysaccharide biosynthetic process"/>
    <property type="evidence" value="ECO:0007669"/>
    <property type="project" value="UniProtKB-KW"/>
</dbReference>
<sequence>MSWSVSRDLDSRSYSPDSKIPHRIQFAPMWSDAAKRIIDIILSTIGLLLLIPLFLVLACVIRWDSRGPIIFRQTRRGRGGRPFEILKFRTMTVLENGATIEQAKPQDPRITRVGRLLRKTSLDELPQLINVLRGEMSLVGPRPHAIAHDEYYGRLIEGYDIRQRVKPGLTGWAQINGSRGPTPELSDMAQRVRLDSWYVENRSLSLDVIIITKTVLGAAWGRGAL</sequence>
<evidence type="ECO:0000259" key="9">
    <source>
        <dbReference type="Pfam" id="PF02397"/>
    </source>
</evidence>
<evidence type="ECO:0000313" key="10">
    <source>
        <dbReference type="EMBL" id="MBB4018918.1"/>
    </source>
</evidence>
<dbReference type="GO" id="GO:0089702">
    <property type="term" value="F:undecaprenyl-phosphate glucose phosphotransferase activity"/>
    <property type="evidence" value="ECO:0007669"/>
    <property type="project" value="TreeGrafter"/>
</dbReference>
<keyword evidence="6 8" id="KW-0472">Membrane</keyword>
<dbReference type="Proteomes" id="UP000577362">
    <property type="component" value="Unassembled WGS sequence"/>
</dbReference>